<sequence length="331" mass="36184">MRKQLKFLFLTVGILILVAFVLFVFNQVMQVYTYTSALNPILGDAVLITLIILFTALFVLPVVLYFRLPTPLSPPESEEERPAYLSKLGNRLAKNSLLKGGDLDFTKEADIQKGLDLLSIKADAIIQNTAKSVFLTTAISQNGKLDALTVFITQSKMVWDLAHIYYQRPAPKDMVALYANVGATTFLAAQIEDLDFSEQLEPVFGTLMQNTALKSVPFIGSVTHIIMDSLLEGTINAFLTLRVGIVTKRYCASTTTFHTRAVRKAAFREASVMLKSIVLQSSGQVISSIMKATRKAGANTVKSGVDAANRATGNVKTGLSRLATRIRGVAE</sequence>
<keyword evidence="7" id="KW-1185">Reference proteome</keyword>
<gene>
    <name evidence="6" type="ORF">GXP67_20750</name>
</gene>
<dbReference type="AlphaFoldDB" id="A0A6C0GLK7"/>
<keyword evidence="3 5" id="KW-1133">Transmembrane helix</keyword>
<evidence type="ECO:0000256" key="5">
    <source>
        <dbReference type="SAM" id="Phobius"/>
    </source>
</evidence>
<organism evidence="6 7">
    <name type="scientific">Rhodocytophaga rosea</name>
    <dbReference type="NCBI Taxonomy" id="2704465"/>
    <lineage>
        <taxon>Bacteria</taxon>
        <taxon>Pseudomonadati</taxon>
        <taxon>Bacteroidota</taxon>
        <taxon>Cytophagia</taxon>
        <taxon>Cytophagales</taxon>
        <taxon>Rhodocytophagaceae</taxon>
        <taxon>Rhodocytophaga</taxon>
    </lineage>
</organism>
<comment type="subcellular location">
    <subcellularLocation>
        <location evidence="1">Membrane</location>
        <topology evidence="1">Multi-pass membrane protein</topology>
    </subcellularLocation>
</comment>
<protein>
    <submittedName>
        <fullName evidence="6">DUF697 domain-containing protein</fullName>
    </submittedName>
</protein>
<evidence type="ECO:0000256" key="3">
    <source>
        <dbReference type="ARBA" id="ARBA00022989"/>
    </source>
</evidence>
<evidence type="ECO:0000256" key="4">
    <source>
        <dbReference type="ARBA" id="ARBA00023136"/>
    </source>
</evidence>
<dbReference type="GO" id="GO:0016020">
    <property type="term" value="C:membrane"/>
    <property type="evidence" value="ECO:0007669"/>
    <property type="project" value="UniProtKB-SubCell"/>
</dbReference>
<feature type="transmembrane region" description="Helical" evidence="5">
    <location>
        <begin position="7"/>
        <end position="25"/>
    </location>
</feature>
<dbReference type="KEGG" id="rhoz:GXP67_20750"/>
<dbReference type="EMBL" id="CP048222">
    <property type="protein sequence ID" value="QHT68905.1"/>
    <property type="molecule type" value="Genomic_DNA"/>
</dbReference>
<feature type="transmembrane region" description="Helical" evidence="5">
    <location>
        <begin position="45"/>
        <end position="66"/>
    </location>
</feature>
<keyword evidence="4 5" id="KW-0472">Membrane</keyword>
<dbReference type="Proteomes" id="UP000480178">
    <property type="component" value="Chromosome"/>
</dbReference>
<name>A0A6C0GLK7_9BACT</name>
<accession>A0A6C0GLK7</accession>
<dbReference type="RefSeq" id="WP_162444906.1">
    <property type="nucleotide sequence ID" value="NZ_CP048222.1"/>
</dbReference>
<dbReference type="Pfam" id="PF05128">
    <property type="entry name" value="DUF697"/>
    <property type="match status" value="1"/>
</dbReference>
<dbReference type="InterPro" id="IPR021147">
    <property type="entry name" value="DUF697"/>
</dbReference>
<keyword evidence="2 5" id="KW-0812">Transmembrane</keyword>
<reference evidence="6 7" key="1">
    <citation type="submission" date="2020-01" db="EMBL/GenBank/DDBJ databases">
        <authorList>
            <person name="Kim M.K."/>
        </authorList>
    </citation>
    <scope>NUCLEOTIDE SEQUENCE [LARGE SCALE GENOMIC DNA]</scope>
    <source>
        <strain evidence="6 7">172606-1</strain>
    </source>
</reference>
<evidence type="ECO:0000313" key="6">
    <source>
        <dbReference type="EMBL" id="QHT68905.1"/>
    </source>
</evidence>
<proteinExistence type="predicted"/>
<evidence type="ECO:0000256" key="2">
    <source>
        <dbReference type="ARBA" id="ARBA00022692"/>
    </source>
</evidence>
<evidence type="ECO:0000313" key="7">
    <source>
        <dbReference type="Proteomes" id="UP000480178"/>
    </source>
</evidence>
<evidence type="ECO:0000256" key="1">
    <source>
        <dbReference type="ARBA" id="ARBA00004141"/>
    </source>
</evidence>